<evidence type="ECO:0000313" key="9">
    <source>
        <dbReference type="Proteomes" id="UP000241890"/>
    </source>
</evidence>
<evidence type="ECO:0000256" key="1">
    <source>
        <dbReference type="ARBA" id="ARBA00005641"/>
    </source>
</evidence>
<dbReference type="Pfam" id="PF18564">
    <property type="entry name" value="Glyco_hydro_5_C"/>
    <property type="match status" value="1"/>
</dbReference>
<evidence type="ECO:0000256" key="4">
    <source>
        <dbReference type="SAM" id="MobiDB-lite"/>
    </source>
</evidence>
<evidence type="ECO:0000256" key="5">
    <source>
        <dbReference type="SAM" id="Phobius"/>
    </source>
</evidence>
<feature type="compositionally biased region" description="Low complexity" evidence="4">
    <location>
        <begin position="797"/>
        <end position="818"/>
    </location>
</feature>
<gene>
    <name evidence="8" type="ORF">FCC1311_013332</name>
</gene>
<feature type="compositionally biased region" description="Acidic residues" evidence="4">
    <location>
        <begin position="781"/>
        <end position="796"/>
    </location>
</feature>
<dbReference type="GO" id="GO:1901136">
    <property type="term" value="P:carbohydrate derivative catabolic process"/>
    <property type="evidence" value="ECO:0007669"/>
    <property type="project" value="UniProtKB-ARBA"/>
</dbReference>
<feature type="region of interest" description="Disordered" evidence="4">
    <location>
        <begin position="748"/>
        <end position="818"/>
    </location>
</feature>
<evidence type="ECO:0000259" key="7">
    <source>
        <dbReference type="Pfam" id="PF18564"/>
    </source>
</evidence>
<dbReference type="Proteomes" id="UP000241890">
    <property type="component" value="Unassembled WGS sequence"/>
</dbReference>
<proteinExistence type="inferred from homology"/>
<dbReference type="EMBL" id="BEYU01000011">
    <property type="protein sequence ID" value="GBG25115.1"/>
    <property type="molecule type" value="Genomic_DNA"/>
</dbReference>
<dbReference type="InterPro" id="IPR001547">
    <property type="entry name" value="Glyco_hydro_5"/>
</dbReference>
<evidence type="ECO:0000256" key="3">
    <source>
        <dbReference type="ARBA" id="ARBA00023295"/>
    </source>
</evidence>
<accession>A0A2R5G3K6</accession>
<evidence type="ECO:0000313" key="8">
    <source>
        <dbReference type="EMBL" id="GBG25115.1"/>
    </source>
</evidence>
<protein>
    <submittedName>
        <fullName evidence="8">Endoglycoceramidase</fullName>
    </submittedName>
</protein>
<sequence length="818" mass="90547">MGAPVLAFVLLRAITRVASIEAWLLSPLLLLSLLFFIGCIAADTPAGRFVLVVLGVGSGGAFVWLLVKVRQFPRVPDAHDVDRVEIDDPEKIPTAPPMLLRGELKCNANRWFRDADGRRIIPRGVNLAGGSKMPTQPLGYTHEPRSLDEPRGEVSFVNRPFPLDEADEHLARLRCWGYTFFRLIVTWEAVEHAGPGVYDRAYLDYLQAVVRKCAEHELCVFIDFHQDVWSRWTGGDGAPAWTLDKVGFNLDNLDASGAAVTKQSFKDRPYPRMLWNSNHQRLGAATMWTLFFAGNDFAPKTLIDGEPAQEYLQRHFCAAAGRVAQALRDEPNVIGFDVLNEPSNGFVGIEDATDISNNSFYMGWRVAPWDAMRLGAGASVRVDYFSSFLMYDGRRTLNPTKVCAWANGPASCVWLQNGVWKLQASGNGRETPELLVKDYFARNPSTGAEIDFTADYAIPFWKRAAKAIREHIPDAVIFAEPVLDLAKVGAKESPELSDSDVGAGYVWAKHWYDGTTLMSKHFSQYFGLDSVRMMPLIGLGFIQRGHGAGIATFAEESRVMGSSGSPVLVGEVGVPIDLSAGAAFDSEDFVEVTCAMNTSMRALEVGLASFTLWNYSPENSNAHGDNWNGEDLSIFSRDQCQDPSDIHSGGRCLPAVIRPYPFRVCGDPTSIKFDPYAADRRFDFVFRSDPALRVTETILFVPRYHYPRGANIVVSDGTYEMNWETQTLSWRHQRANAPHTHWIVIRKPIDPAPSVPDSEADDTKSLKAHQSGPASRRVEPGDDDSNADFEDVDLDDAAAASSSSSLEDLEAQSSFQKK</sequence>
<feature type="domain" description="Glycoside hydrolase family 5" evidence="6">
    <location>
        <begin position="168"/>
        <end position="344"/>
    </location>
</feature>
<dbReference type="GO" id="GO:0008422">
    <property type="term" value="F:beta-glucosidase activity"/>
    <property type="evidence" value="ECO:0007669"/>
    <property type="project" value="TreeGrafter"/>
</dbReference>
<organism evidence="8 9">
    <name type="scientific">Hondaea fermentalgiana</name>
    <dbReference type="NCBI Taxonomy" id="2315210"/>
    <lineage>
        <taxon>Eukaryota</taxon>
        <taxon>Sar</taxon>
        <taxon>Stramenopiles</taxon>
        <taxon>Bigyra</taxon>
        <taxon>Labyrinthulomycetes</taxon>
        <taxon>Thraustochytrida</taxon>
        <taxon>Thraustochytriidae</taxon>
        <taxon>Hondaea</taxon>
    </lineage>
</organism>
<dbReference type="SUPFAM" id="SSF51445">
    <property type="entry name" value="(Trans)glycosidases"/>
    <property type="match status" value="1"/>
</dbReference>
<dbReference type="InterPro" id="IPR041036">
    <property type="entry name" value="GH5_C"/>
</dbReference>
<dbReference type="AlphaFoldDB" id="A0A2R5G3K6"/>
<dbReference type="InterPro" id="IPR052066">
    <property type="entry name" value="Glycosphingolipid_Hydrolases"/>
</dbReference>
<dbReference type="PROSITE" id="PS00659">
    <property type="entry name" value="GLYCOSYL_HYDROL_F5"/>
    <property type="match status" value="1"/>
</dbReference>
<evidence type="ECO:0000256" key="2">
    <source>
        <dbReference type="ARBA" id="ARBA00022801"/>
    </source>
</evidence>
<dbReference type="InParanoid" id="A0A2R5G3K6"/>
<feature type="transmembrane region" description="Helical" evidence="5">
    <location>
        <begin position="49"/>
        <end position="67"/>
    </location>
</feature>
<dbReference type="InterPro" id="IPR018087">
    <property type="entry name" value="Glyco_hydro_5_CS"/>
</dbReference>
<keyword evidence="2" id="KW-0378">Hydrolase</keyword>
<dbReference type="Gene3D" id="3.20.20.80">
    <property type="entry name" value="Glycosidases"/>
    <property type="match status" value="2"/>
</dbReference>
<dbReference type="Pfam" id="PF00150">
    <property type="entry name" value="Cellulase"/>
    <property type="match status" value="1"/>
</dbReference>
<keyword evidence="9" id="KW-1185">Reference proteome</keyword>
<dbReference type="InterPro" id="IPR017853">
    <property type="entry name" value="GH"/>
</dbReference>
<dbReference type="InterPro" id="IPR013780">
    <property type="entry name" value="Glyco_hydro_b"/>
</dbReference>
<dbReference type="Gene3D" id="2.60.40.1180">
    <property type="entry name" value="Golgi alpha-mannosidase II"/>
    <property type="match status" value="1"/>
</dbReference>
<dbReference type="GO" id="GO:0000272">
    <property type="term" value="P:polysaccharide catabolic process"/>
    <property type="evidence" value="ECO:0007669"/>
    <property type="project" value="InterPro"/>
</dbReference>
<keyword evidence="3" id="KW-0326">Glycosidase</keyword>
<feature type="domain" description="Glycoside hydrolase family 5 C-terminal" evidence="7">
    <location>
        <begin position="658"/>
        <end position="745"/>
    </location>
</feature>
<evidence type="ECO:0000259" key="6">
    <source>
        <dbReference type="Pfam" id="PF00150"/>
    </source>
</evidence>
<dbReference type="OrthoDB" id="9971853at2759"/>
<dbReference type="GO" id="GO:0016042">
    <property type="term" value="P:lipid catabolic process"/>
    <property type="evidence" value="ECO:0007669"/>
    <property type="project" value="UniProtKB-ARBA"/>
</dbReference>
<keyword evidence="5" id="KW-1133">Transmembrane helix</keyword>
<comment type="similarity">
    <text evidence="1">Belongs to the glycosyl hydrolase 5 (cellulase A) family.</text>
</comment>
<dbReference type="PANTHER" id="PTHR31308">
    <property type="match status" value="1"/>
</dbReference>
<reference evidence="8 9" key="1">
    <citation type="submission" date="2017-12" db="EMBL/GenBank/DDBJ databases">
        <title>Sequencing, de novo assembly and annotation of complete genome of a new Thraustochytrid species, strain FCC1311.</title>
        <authorList>
            <person name="Sedici K."/>
            <person name="Godart F."/>
            <person name="Aiese Cigliano R."/>
            <person name="Sanseverino W."/>
            <person name="Barakat M."/>
            <person name="Ortet P."/>
            <person name="Marechal E."/>
            <person name="Cagnac O."/>
            <person name="Amato A."/>
        </authorList>
    </citation>
    <scope>NUCLEOTIDE SEQUENCE [LARGE SCALE GENOMIC DNA]</scope>
</reference>
<keyword evidence="5" id="KW-0472">Membrane</keyword>
<dbReference type="PANTHER" id="PTHR31308:SF5">
    <property type="entry name" value="ERGOSTERYL-BETA-GLUCOSIDASE"/>
    <property type="match status" value="1"/>
</dbReference>
<keyword evidence="5" id="KW-0812">Transmembrane</keyword>
<name>A0A2R5G3K6_9STRA</name>
<feature type="transmembrane region" description="Helical" evidence="5">
    <location>
        <begin position="25"/>
        <end position="42"/>
    </location>
</feature>
<comment type="caution">
    <text evidence="8">The sequence shown here is derived from an EMBL/GenBank/DDBJ whole genome shotgun (WGS) entry which is preliminary data.</text>
</comment>